<dbReference type="Proteomes" id="UP001632038">
    <property type="component" value="Unassembled WGS sequence"/>
</dbReference>
<protein>
    <submittedName>
        <fullName evidence="1">Uncharacterized protein</fullName>
    </submittedName>
</protein>
<organism evidence="1 2">
    <name type="scientific">Castilleja foliolosa</name>
    <dbReference type="NCBI Taxonomy" id="1961234"/>
    <lineage>
        <taxon>Eukaryota</taxon>
        <taxon>Viridiplantae</taxon>
        <taxon>Streptophyta</taxon>
        <taxon>Embryophyta</taxon>
        <taxon>Tracheophyta</taxon>
        <taxon>Spermatophyta</taxon>
        <taxon>Magnoliopsida</taxon>
        <taxon>eudicotyledons</taxon>
        <taxon>Gunneridae</taxon>
        <taxon>Pentapetalae</taxon>
        <taxon>asterids</taxon>
        <taxon>lamiids</taxon>
        <taxon>Lamiales</taxon>
        <taxon>Orobanchaceae</taxon>
        <taxon>Pedicularideae</taxon>
        <taxon>Castillejinae</taxon>
        <taxon>Castilleja</taxon>
    </lineage>
</organism>
<dbReference type="EMBL" id="JAVIJP010000013">
    <property type="protein sequence ID" value="KAL3645285.1"/>
    <property type="molecule type" value="Genomic_DNA"/>
</dbReference>
<keyword evidence="2" id="KW-1185">Reference proteome</keyword>
<dbReference type="AlphaFoldDB" id="A0ABD3DSM8"/>
<accession>A0ABD3DSM8</accession>
<gene>
    <name evidence="1" type="ORF">CASFOL_010465</name>
</gene>
<reference evidence="2" key="1">
    <citation type="journal article" date="2024" name="IScience">
        <title>Strigolactones Initiate the Formation of Haustorium-like Structures in Castilleja.</title>
        <authorList>
            <person name="Buerger M."/>
            <person name="Peterson D."/>
            <person name="Chory J."/>
        </authorList>
    </citation>
    <scope>NUCLEOTIDE SEQUENCE [LARGE SCALE GENOMIC DNA]</scope>
</reference>
<sequence length="150" mass="16498">MLIPPPTAVNHCAGDPSPEPAAIQSLAAVNHQLTVSVIDRSREPPCSRTFKTLSVSPPPLTTTICYHSACLAPIDSYLHTVRSRYPFASFFIVLQKPFKSQLLFTSIKSMGGEEESNRGYSGCSQRDGRRDFGGLIEDLEKIELTRTELS</sequence>
<evidence type="ECO:0000313" key="1">
    <source>
        <dbReference type="EMBL" id="KAL3645285.1"/>
    </source>
</evidence>
<name>A0ABD3DSM8_9LAMI</name>
<comment type="caution">
    <text evidence="1">The sequence shown here is derived from an EMBL/GenBank/DDBJ whole genome shotgun (WGS) entry which is preliminary data.</text>
</comment>
<evidence type="ECO:0000313" key="2">
    <source>
        <dbReference type="Proteomes" id="UP001632038"/>
    </source>
</evidence>
<proteinExistence type="predicted"/>